<dbReference type="FunFam" id="3.30.420.10:FF:000063">
    <property type="entry name" value="Retrovirus-related Pol polyprotein from transposon 297-like Protein"/>
    <property type="match status" value="1"/>
</dbReference>
<dbReference type="Pfam" id="PF00665">
    <property type="entry name" value="rve"/>
    <property type="match status" value="1"/>
</dbReference>
<keyword evidence="7" id="KW-0695">RNA-directed DNA polymerase</keyword>
<dbReference type="AlphaFoldDB" id="A0A085MQE9"/>
<dbReference type="Gene3D" id="3.30.420.10">
    <property type="entry name" value="Ribonuclease H-like superfamily/Ribonuclease H"/>
    <property type="match status" value="1"/>
</dbReference>
<evidence type="ECO:0000259" key="8">
    <source>
        <dbReference type="PROSITE" id="PS50878"/>
    </source>
</evidence>
<evidence type="ECO:0000256" key="7">
    <source>
        <dbReference type="ARBA" id="ARBA00022918"/>
    </source>
</evidence>
<dbReference type="PANTHER" id="PTHR37984:SF5">
    <property type="entry name" value="PROTEIN NYNRIN-LIKE"/>
    <property type="match status" value="1"/>
</dbReference>
<dbReference type="Gene3D" id="3.30.70.270">
    <property type="match status" value="2"/>
</dbReference>
<dbReference type="InterPro" id="IPR043502">
    <property type="entry name" value="DNA/RNA_pol_sf"/>
</dbReference>
<dbReference type="InterPro" id="IPR050951">
    <property type="entry name" value="Retrovirus_Pol_polyprotein"/>
</dbReference>
<keyword evidence="5" id="KW-0255">Endonuclease</keyword>
<evidence type="ECO:0000256" key="4">
    <source>
        <dbReference type="ARBA" id="ARBA00022722"/>
    </source>
</evidence>
<feature type="domain" description="Integrase catalytic" evidence="9">
    <location>
        <begin position="445"/>
        <end position="596"/>
    </location>
</feature>
<dbReference type="EMBL" id="KL367950">
    <property type="protein sequence ID" value="KFD59445.1"/>
    <property type="molecule type" value="Genomic_DNA"/>
</dbReference>
<dbReference type="GO" id="GO:0015074">
    <property type="term" value="P:DNA integration"/>
    <property type="evidence" value="ECO:0007669"/>
    <property type="project" value="InterPro"/>
</dbReference>
<dbReference type="FunFam" id="3.30.70.270:FF:000020">
    <property type="entry name" value="Transposon Tf2-6 polyprotein-like Protein"/>
    <property type="match status" value="1"/>
</dbReference>
<dbReference type="InterPro" id="IPR041588">
    <property type="entry name" value="Integrase_H2C2"/>
</dbReference>
<dbReference type="InterPro" id="IPR041373">
    <property type="entry name" value="RT_RNaseH"/>
</dbReference>
<dbReference type="InterPro" id="IPR036397">
    <property type="entry name" value="RNaseH_sf"/>
</dbReference>
<dbReference type="Pfam" id="PF00078">
    <property type="entry name" value="RVT_1"/>
    <property type="match status" value="1"/>
</dbReference>
<dbReference type="CDD" id="cd09274">
    <property type="entry name" value="RNase_HI_RT_Ty3"/>
    <property type="match status" value="1"/>
</dbReference>
<feature type="domain" description="Reverse transcriptase" evidence="8">
    <location>
        <begin position="1"/>
        <end position="65"/>
    </location>
</feature>
<dbReference type="Pfam" id="PF17917">
    <property type="entry name" value="RT_RNaseH"/>
    <property type="match status" value="1"/>
</dbReference>
<dbReference type="EC" id="2.7.7.49" evidence="1"/>
<evidence type="ECO:0000313" key="10">
    <source>
        <dbReference type="EMBL" id="KFD59445.1"/>
    </source>
</evidence>
<dbReference type="InterPro" id="IPR000477">
    <property type="entry name" value="RT_dom"/>
</dbReference>
<dbReference type="GO" id="GO:0003676">
    <property type="term" value="F:nucleic acid binding"/>
    <property type="evidence" value="ECO:0007669"/>
    <property type="project" value="InterPro"/>
</dbReference>
<protein>
    <recommendedName>
        <fullName evidence="1">RNA-directed DNA polymerase</fullName>
        <ecNumber evidence="1">2.7.7.49</ecNumber>
    </recommendedName>
</protein>
<keyword evidence="2" id="KW-0808">Transferase</keyword>
<dbReference type="GO" id="GO:0016787">
    <property type="term" value="F:hydrolase activity"/>
    <property type="evidence" value="ECO:0007669"/>
    <property type="project" value="UniProtKB-KW"/>
</dbReference>
<evidence type="ECO:0000256" key="1">
    <source>
        <dbReference type="ARBA" id="ARBA00012493"/>
    </source>
</evidence>
<dbReference type="GO" id="GO:0042575">
    <property type="term" value="C:DNA polymerase complex"/>
    <property type="evidence" value="ECO:0007669"/>
    <property type="project" value="UniProtKB-ARBA"/>
</dbReference>
<dbReference type="InterPro" id="IPR043128">
    <property type="entry name" value="Rev_trsase/Diguanyl_cyclase"/>
</dbReference>
<dbReference type="FunFam" id="1.10.340.70:FF:000003">
    <property type="entry name" value="Protein CBG25708"/>
    <property type="match status" value="1"/>
</dbReference>
<keyword evidence="6" id="KW-0378">Hydrolase</keyword>
<proteinExistence type="predicted"/>
<dbReference type="FunFam" id="3.10.20.370:FF:000001">
    <property type="entry name" value="Retrovirus-related Pol polyprotein from transposon 17.6-like protein"/>
    <property type="match status" value="1"/>
</dbReference>
<evidence type="ECO:0000256" key="6">
    <source>
        <dbReference type="ARBA" id="ARBA00022801"/>
    </source>
</evidence>
<reference evidence="10" key="1">
    <citation type="journal article" date="2014" name="Nat. Genet.">
        <title>Genome and transcriptome of the porcine whipworm Trichuris suis.</title>
        <authorList>
            <person name="Jex A.R."/>
            <person name="Nejsum P."/>
            <person name="Schwarz E.M."/>
            <person name="Hu L."/>
            <person name="Young N.D."/>
            <person name="Hall R.S."/>
            <person name="Korhonen P.K."/>
            <person name="Liao S."/>
            <person name="Thamsborg S."/>
            <person name="Xia J."/>
            <person name="Xu P."/>
            <person name="Wang S."/>
            <person name="Scheerlinck J.P."/>
            <person name="Hofmann A."/>
            <person name="Sternberg P.W."/>
            <person name="Wang J."/>
            <person name="Gasser R.B."/>
        </authorList>
    </citation>
    <scope>NUCLEOTIDE SEQUENCE [LARGE SCALE GENOMIC DNA]</scope>
    <source>
        <strain evidence="10">DCEP-RM93F</strain>
    </source>
</reference>
<dbReference type="GO" id="GO:0003964">
    <property type="term" value="F:RNA-directed DNA polymerase activity"/>
    <property type="evidence" value="ECO:0007669"/>
    <property type="project" value="UniProtKB-KW"/>
</dbReference>
<dbReference type="PROSITE" id="PS50994">
    <property type="entry name" value="INTEGRASE"/>
    <property type="match status" value="1"/>
</dbReference>
<organism evidence="10">
    <name type="scientific">Trichuris suis</name>
    <name type="common">pig whipworm</name>
    <dbReference type="NCBI Taxonomy" id="68888"/>
    <lineage>
        <taxon>Eukaryota</taxon>
        <taxon>Metazoa</taxon>
        <taxon>Ecdysozoa</taxon>
        <taxon>Nematoda</taxon>
        <taxon>Enoplea</taxon>
        <taxon>Dorylaimia</taxon>
        <taxon>Trichinellida</taxon>
        <taxon>Trichuridae</taxon>
        <taxon>Trichuris</taxon>
    </lineage>
</organism>
<dbReference type="PANTHER" id="PTHR37984">
    <property type="entry name" value="PROTEIN CBG26694"/>
    <property type="match status" value="1"/>
</dbReference>
<evidence type="ECO:0000256" key="2">
    <source>
        <dbReference type="ARBA" id="ARBA00022679"/>
    </source>
</evidence>
<keyword evidence="4" id="KW-0540">Nuclease</keyword>
<evidence type="ECO:0000256" key="3">
    <source>
        <dbReference type="ARBA" id="ARBA00022695"/>
    </source>
</evidence>
<dbReference type="Gene3D" id="1.10.340.70">
    <property type="match status" value="1"/>
</dbReference>
<dbReference type="Proteomes" id="UP000030758">
    <property type="component" value="Unassembled WGS sequence"/>
</dbReference>
<dbReference type="InterPro" id="IPR012337">
    <property type="entry name" value="RNaseH-like_sf"/>
</dbReference>
<dbReference type="Pfam" id="PF17921">
    <property type="entry name" value="Integrase_H2C2"/>
    <property type="match status" value="1"/>
</dbReference>
<gene>
    <name evidence="10" type="ORF">M514_28376</name>
</gene>
<keyword evidence="3" id="KW-0548">Nucleotidyltransferase</keyword>
<dbReference type="GO" id="GO:0004519">
    <property type="term" value="F:endonuclease activity"/>
    <property type="evidence" value="ECO:0007669"/>
    <property type="project" value="UniProtKB-KW"/>
</dbReference>
<accession>A0A085MQE9</accession>
<dbReference type="InterPro" id="IPR001584">
    <property type="entry name" value="Integrase_cat-core"/>
</dbReference>
<evidence type="ECO:0000259" key="9">
    <source>
        <dbReference type="PROSITE" id="PS50994"/>
    </source>
</evidence>
<dbReference type="PROSITE" id="PS50878">
    <property type="entry name" value="RT_POL"/>
    <property type="match status" value="1"/>
</dbReference>
<dbReference type="SUPFAM" id="SSF56672">
    <property type="entry name" value="DNA/RNA polymerases"/>
    <property type="match status" value="1"/>
</dbReference>
<sequence>MDTMLTGIPRAVSYLDDIIVTGRTEEEHYDTLEMVLSRLLEYGFRIKREKCKFFADEVEYLGHMVSATGLRADPRKTEAIVKMEAPANVAKLRSFLGMVNFYAPFIPRLTEMAAPLNRLLKKGVPWTWDKAEMLAFDGIKSMLSSPLLLAHYDPSLPIVLAADASTVGVGAVLYHRLQDDTIRVVAHASKALNDAQKNYAQVEKEALALVYAVKKFHKYIWGREFILLTDHKPLVSIFGSKKGVPQTAASRLTRWCVTLMNYSFKIEYRNTSDFGHADALSRLPLTSEELFNKKFDQEEAAGELMIRKLVAEVSRDLPVTAAQIADATKKDHTLTIVRHYVLSGWPTTNSDERLRPYFVKRAELSVFSGCLLWGVRTVIPSALRGIVLESLHSSHPGRDRMLSSARQFCWWPNMDAEVEELVRHCDACNAVQKNPSRCAPTPWPAAGGPWERVHADLAGPLEGRMYLLLVDSFSKWPEICLLERITSESVIDALKTIFSHHGVPLVLVTDNGRQFVSSEFALFCSSNGIRHMCTAPYMPQSNGQVERFVDTFKRALSKRTEGQTTRDCIREFLMRYRSTPHPTTECTPSEMLMKRRIRTVLDLMIPRGNEKVLKNRHRTEAAKPAPGKVNTFCVGQAVWARDYTKPGHPWVKGSIVQRDGNVIYVVNVDGNWWRRHANQLRTVEKNVLPPAERSAVLTDLRRSTRMRRAPKRWGDESA</sequence>
<name>A0A085MQE9_9BILA</name>
<dbReference type="SUPFAM" id="SSF53098">
    <property type="entry name" value="Ribonuclease H-like"/>
    <property type="match status" value="1"/>
</dbReference>
<dbReference type="FunFam" id="3.30.70.270:FF:000003">
    <property type="entry name" value="Transposon Ty3-G Gag-Pol polyprotein"/>
    <property type="match status" value="1"/>
</dbReference>
<evidence type="ECO:0000256" key="5">
    <source>
        <dbReference type="ARBA" id="ARBA00022759"/>
    </source>
</evidence>